<dbReference type="Gene3D" id="3.30.1130.10">
    <property type="match status" value="1"/>
</dbReference>
<dbReference type="InterPro" id="IPR043133">
    <property type="entry name" value="GTP-CH-I_C/QueF"/>
</dbReference>
<dbReference type="SMART" id="SM00905">
    <property type="entry name" value="FolB"/>
    <property type="match status" value="1"/>
</dbReference>
<evidence type="ECO:0000313" key="2">
    <source>
        <dbReference type="EMBL" id="SDY20513.1"/>
    </source>
</evidence>
<reference evidence="2 3" key="1">
    <citation type="submission" date="2016-10" db="EMBL/GenBank/DDBJ databases">
        <authorList>
            <person name="de Groot N.N."/>
        </authorList>
    </citation>
    <scope>NUCLEOTIDE SEQUENCE [LARGE SCALE GENOMIC DNA]</scope>
    <source>
        <strain evidence="2 3">DSM 24677</strain>
    </source>
</reference>
<gene>
    <name evidence="2" type="ORF">SAMN05444486_101741</name>
</gene>
<accession>A0A1H3HYF2</accession>
<proteinExistence type="predicted"/>
<keyword evidence="3" id="KW-1185">Reference proteome</keyword>
<feature type="domain" description="Dihydroneopterin aldolase/epimerase" evidence="1">
    <location>
        <begin position="7"/>
        <end position="118"/>
    </location>
</feature>
<dbReference type="OrthoDB" id="7594733at2"/>
<protein>
    <submittedName>
        <fullName evidence="2">Dihydroneopterin aldolase</fullName>
    </submittedName>
</protein>
<dbReference type="RefSeq" id="WP_089887931.1">
    <property type="nucleotide sequence ID" value="NZ_CBCYMJ010000005.1"/>
</dbReference>
<dbReference type="GO" id="GO:0006760">
    <property type="term" value="P:folic acid-containing compound metabolic process"/>
    <property type="evidence" value="ECO:0007669"/>
    <property type="project" value="InterPro"/>
</dbReference>
<sequence length="134" mass="14911">MPSQSFIELKDLQIAVRIGTYGPDDVVPDAHILDLTLTISSDLVMVPRDEMALVFDYDPLIRRIDTLAQAQHYETQERLMTRIVQACAEYPQIEALTISLRKRPVLSGTGTLGVRLIVDGEAMTVLRNSLSVSV</sequence>
<organism evidence="2 3">
    <name type="scientific">Lentibacter algarum</name>
    <dbReference type="NCBI Taxonomy" id="576131"/>
    <lineage>
        <taxon>Bacteria</taxon>
        <taxon>Pseudomonadati</taxon>
        <taxon>Pseudomonadota</taxon>
        <taxon>Alphaproteobacteria</taxon>
        <taxon>Rhodobacterales</taxon>
        <taxon>Roseobacteraceae</taxon>
        <taxon>Lentibacter</taxon>
    </lineage>
</organism>
<dbReference type="STRING" id="576131.SAMN05444486_101741"/>
<dbReference type="Proteomes" id="UP000199026">
    <property type="component" value="Unassembled WGS sequence"/>
</dbReference>
<name>A0A1H3HYF2_9RHOB</name>
<dbReference type="AlphaFoldDB" id="A0A1H3HYF2"/>
<evidence type="ECO:0000313" key="3">
    <source>
        <dbReference type="Proteomes" id="UP000199026"/>
    </source>
</evidence>
<dbReference type="SUPFAM" id="SSF55620">
    <property type="entry name" value="Tetrahydrobiopterin biosynthesis enzymes-like"/>
    <property type="match status" value="1"/>
</dbReference>
<dbReference type="InterPro" id="IPR006157">
    <property type="entry name" value="FolB_dom"/>
</dbReference>
<dbReference type="EMBL" id="FNPR01000001">
    <property type="protein sequence ID" value="SDY20513.1"/>
    <property type="molecule type" value="Genomic_DNA"/>
</dbReference>
<dbReference type="GO" id="GO:0004150">
    <property type="term" value="F:dihydroneopterin aldolase activity"/>
    <property type="evidence" value="ECO:0007669"/>
    <property type="project" value="InterPro"/>
</dbReference>
<evidence type="ECO:0000259" key="1">
    <source>
        <dbReference type="SMART" id="SM00905"/>
    </source>
</evidence>
<dbReference type="Pfam" id="PF02152">
    <property type="entry name" value="FolB"/>
    <property type="match status" value="1"/>
</dbReference>